<feature type="region of interest" description="Disordered" evidence="1">
    <location>
        <begin position="32"/>
        <end position="57"/>
    </location>
</feature>
<gene>
    <name evidence="2" type="ORF">GCM10017771_95590</name>
</gene>
<evidence type="ECO:0000313" key="2">
    <source>
        <dbReference type="EMBL" id="GHE71616.1"/>
    </source>
</evidence>
<protein>
    <submittedName>
        <fullName evidence="2">Uncharacterized protein</fullName>
    </submittedName>
</protein>
<reference evidence="2" key="1">
    <citation type="journal article" date="2014" name="Int. J. Syst. Evol. Microbiol.">
        <title>Complete genome sequence of Corynebacterium casei LMG S-19264T (=DSM 44701T), isolated from a smear-ripened cheese.</title>
        <authorList>
            <consortium name="US DOE Joint Genome Institute (JGI-PGF)"/>
            <person name="Walter F."/>
            <person name="Albersmeier A."/>
            <person name="Kalinowski J."/>
            <person name="Ruckert C."/>
        </authorList>
    </citation>
    <scope>NUCLEOTIDE SEQUENCE</scope>
    <source>
        <strain evidence="2">CGMCC 4.7403</strain>
    </source>
</reference>
<comment type="caution">
    <text evidence="2">The sequence shown here is derived from an EMBL/GenBank/DDBJ whole genome shotgun (WGS) entry which is preliminary data.</text>
</comment>
<dbReference type="AlphaFoldDB" id="A0A918ZWK8"/>
<accession>A0A918ZWK8</accession>
<dbReference type="EMBL" id="BNAT01000081">
    <property type="protein sequence ID" value="GHE71616.1"/>
    <property type="molecule type" value="Genomic_DNA"/>
</dbReference>
<organism evidence="2 3">
    <name type="scientific">Streptomyces capitiformicae</name>
    <dbReference type="NCBI Taxonomy" id="2014920"/>
    <lineage>
        <taxon>Bacteria</taxon>
        <taxon>Bacillati</taxon>
        <taxon>Actinomycetota</taxon>
        <taxon>Actinomycetes</taxon>
        <taxon>Kitasatosporales</taxon>
        <taxon>Streptomycetaceae</taxon>
        <taxon>Streptomyces</taxon>
    </lineage>
</organism>
<evidence type="ECO:0000256" key="1">
    <source>
        <dbReference type="SAM" id="MobiDB-lite"/>
    </source>
</evidence>
<dbReference type="Proteomes" id="UP000603227">
    <property type="component" value="Unassembled WGS sequence"/>
</dbReference>
<evidence type="ECO:0000313" key="3">
    <source>
        <dbReference type="Proteomes" id="UP000603227"/>
    </source>
</evidence>
<reference evidence="2" key="2">
    <citation type="submission" date="2020-09" db="EMBL/GenBank/DDBJ databases">
        <authorList>
            <person name="Sun Q."/>
            <person name="Zhou Y."/>
        </authorList>
    </citation>
    <scope>NUCLEOTIDE SEQUENCE</scope>
    <source>
        <strain evidence="2">CGMCC 4.7403</strain>
    </source>
</reference>
<feature type="compositionally biased region" description="Gly residues" evidence="1">
    <location>
        <begin position="32"/>
        <end position="49"/>
    </location>
</feature>
<name>A0A918ZWK8_9ACTN</name>
<sequence length="117" mass="11877">MESGSRSWVWGIRLAGIDALVCGPQGWARGRGGVAGEGQGGQSRVGGGEAVHAVGDPPPARAGTVCSPLPAGGMMRCGMSPSTRCFGFYAGVAGMDCGSFEVSVRDGVSQVRCRAWC</sequence>
<keyword evidence="3" id="KW-1185">Reference proteome</keyword>
<proteinExistence type="predicted"/>